<evidence type="ECO:0000313" key="2">
    <source>
        <dbReference type="Proteomes" id="UP000694856"/>
    </source>
</evidence>
<reference evidence="3" key="1">
    <citation type="submission" date="2025-08" db="UniProtKB">
        <authorList>
            <consortium name="RefSeq"/>
        </authorList>
    </citation>
    <scope>IDENTIFICATION</scope>
    <source>
        <tissue evidence="3">Ear skin</tissue>
    </source>
</reference>
<dbReference type="AlphaFoldDB" id="A0A8B8SAS5"/>
<keyword evidence="2" id="KW-1185">Reference proteome</keyword>
<dbReference type="KEGG" id="cfr:106730902"/>
<accession>A0A8B8SAS5</accession>
<dbReference type="RefSeq" id="XP_032326849.1">
    <property type="nucleotide sequence ID" value="XM_032470958.1"/>
</dbReference>
<feature type="compositionally biased region" description="Basic residues" evidence="1">
    <location>
        <begin position="366"/>
        <end position="377"/>
    </location>
</feature>
<feature type="region of interest" description="Disordered" evidence="1">
    <location>
        <begin position="67"/>
        <end position="212"/>
    </location>
</feature>
<dbReference type="GeneID" id="106730902"/>
<proteinExistence type="predicted"/>
<organism evidence="2 3">
    <name type="scientific">Camelus ferus</name>
    <name type="common">Wild bactrian camel</name>
    <name type="synonym">Camelus bactrianus ferus</name>
    <dbReference type="NCBI Taxonomy" id="419612"/>
    <lineage>
        <taxon>Eukaryota</taxon>
        <taxon>Metazoa</taxon>
        <taxon>Chordata</taxon>
        <taxon>Craniata</taxon>
        <taxon>Vertebrata</taxon>
        <taxon>Euteleostomi</taxon>
        <taxon>Mammalia</taxon>
        <taxon>Eutheria</taxon>
        <taxon>Laurasiatheria</taxon>
        <taxon>Artiodactyla</taxon>
        <taxon>Tylopoda</taxon>
        <taxon>Camelidae</taxon>
        <taxon>Camelus</taxon>
    </lineage>
</organism>
<evidence type="ECO:0000313" key="3">
    <source>
        <dbReference type="RefSeq" id="XP_032326849.1"/>
    </source>
</evidence>
<gene>
    <name evidence="3" type="primary">LOC106730902</name>
</gene>
<protein>
    <submittedName>
        <fullName evidence="3">Uncharacterized protein LOC106730902</fullName>
    </submittedName>
</protein>
<feature type="compositionally biased region" description="Basic and acidic residues" evidence="1">
    <location>
        <begin position="313"/>
        <end position="340"/>
    </location>
</feature>
<feature type="compositionally biased region" description="Low complexity" evidence="1">
    <location>
        <begin position="88"/>
        <end position="100"/>
    </location>
</feature>
<sequence length="377" mass="40402">MGPLLYGRLSFSAENLPSLLNVFKNLLQILQVASCKTEKVQPKATRLLRAQTWRAWWFLFARPQRRAVDSAPRGPKAIRRFPSPPGGTPRSPRTTARGGPMSAGQARAPTGSGSGGRRGGSELTGKAGPRRPEAGGARGGAASPAGRPRPPPRGGPTRRSRPRTLLLAAAVGGAPGATREAQAWRTETGGRGLASAGFRPLRPGPRRPTSRRGSALWAVLRARADLPSACTRCPGITRFCGSDLGSKPCYLHQLIRVTAATHSGIRLVLVLQNKLRRLFPNLYHLPPTTLSPRGSDAAGFTEGGRLSCPARGSESRKRERVEQVSKPDEAPDEARARIQREAFTPPPPGSRALLQPLPVSLGGYRARSRRKRAGDDL</sequence>
<feature type="compositionally biased region" description="Low complexity" evidence="1">
    <location>
        <begin position="163"/>
        <end position="172"/>
    </location>
</feature>
<feature type="region of interest" description="Disordered" evidence="1">
    <location>
        <begin position="287"/>
        <end position="377"/>
    </location>
</feature>
<evidence type="ECO:0000256" key="1">
    <source>
        <dbReference type="SAM" id="MobiDB-lite"/>
    </source>
</evidence>
<dbReference type="Proteomes" id="UP000694856">
    <property type="component" value="Chromosome 31"/>
</dbReference>
<name>A0A8B8SAS5_CAMFR</name>